<dbReference type="EMBL" id="ML996081">
    <property type="protein sequence ID" value="KAF2157009.1"/>
    <property type="molecule type" value="Genomic_DNA"/>
</dbReference>
<dbReference type="SUPFAM" id="SSF53474">
    <property type="entry name" value="alpha/beta-Hydrolases"/>
    <property type="match status" value="1"/>
</dbReference>
<dbReference type="InterPro" id="IPR002925">
    <property type="entry name" value="Dienelactn_hydro"/>
</dbReference>
<dbReference type="PANTHER" id="PTHR47751">
    <property type="entry name" value="SUPERFAMILY HYDROLASE, PUTATIVE (AFU_ORTHOLOGUE AFUA_2G16580)-RELATED"/>
    <property type="match status" value="1"/>
</dbReference>
<dbReference type="Gene3D" id="1.10.10.800">
    <property type="match status" value="1"/>
</dbReference>
<dbReference type="Proteomes" id="UP000799439">
    <property type="component" value="Unassembled WGS sequence"/>
</dbReference>
<name>A0A9P4JDT5_9PEZI</name>
<evidence type="ECO:0000313" key="3">
    <source>
        <dbReference type="EMBL" id="KAF2157009.1"/>
    </source>
</evidence>
<dbReference type="InterPro" id="IPR051411">
    <property type="entry name" value="Polyketide_trans_af380"/>
</dbReference>
<gene>
    <name evidence="3" type="ORF">K461DRAFT_273115</name>
</gene>
<reference evidence="3" key="1">
    <citation type="journal article" date="2020" name="Stud. Mycol.">
        <title>101 Dothideomycetes genomes: a test case for predicting lifestyles and emergence of pathogens.</title>
        <authorList>
            <person name="Haridas S."/>
            <person name="Albert R."/>
            <person name="Binder M."/>
            <person name="Bloem J."/>
            <person name="Labutti K."/>
            <person name="Salamov A."/>
            <person name="Andreopoulos B."/>
            <person name="Baker S."/>
            <person name="Barry K."/>
            <person name="Bills G."/>
            <person name="Bluhm B."/>
            <person name="Cannon C."/>
            <person name="Castanera R."/>
            <person name="Culley D."/>
            <person name="Daum C."/>
            <person name="Ezra D."/>
            <person name="Gonzalez J."/>
            <person name="Henrissat B."/>
            <person name="Kuo A."/>
            <person name="Liang C."/>
            <person name="Lipzen A."/>
            <person name="Lutzoni F."/>
            <person name="Magnuson J."/>
            <person name="Mondo S."/>
            <person name="Nolan M."/>
            <person name="Ohm R."/>
            <person name="Pangilinan J."/>
            <person name="Park H.-J."/>
            <person name="Ramirez L."/>
            <person name="Alfaro M."/>
            <person name="Sun H."/>
            <person name="Tritt A."/>
            <person name="Yoshinaga Y."/>
            <person name="Zwiers L.-H."/>
            <person name="Turgeon B."/>
            <person name="Goodwin S."/>
            <person name="Spatafora J."/>
            <person name="Crous P."/>
            <person name="Grigoriev I."/>
        </authorList>
    </citation>
    <scope>NUCLEOTIDE SEQUENCE</scope>
    <source>
        <strain evidence="3">CBS 260.36</strain>
    </source>
</reference>
<dbReference type="InterPro" id="IPR029058">
    <property type="entry name" value="AB_hydrolase_fold"/>
</dbReference>
<dbReference type="Gene3D" id="3.40.50.1820">
    <property type="entry name" value="alpha/beta hydrolase"/>
    <property type="match status" value="1"/>
</dbReference>
<sequence length="313" mass="33950">MLALPAYENILALTSIPKGSIKLAGLVHHPTQRSSGQSSAIVVVHPGGGVKEQTANTYAKKLSERGYVTICFDASHQGASEGLPRLLEDPAARITDISASVDYLQRLDNVDADCIGAVGICGGGGYAVAAAKVDHRIKVVAIVSAVNFGDVVRLGWYGDEDPVKQIAALDQAARAVTAETQGGTPAITPYVSPEPDEKTPNDLKDAHNYYLTSRAQHPNAQNKMLVRSIPLILGFDAWQFADVFLTQPTLIIMGEKAESRWHSEKLYDLLKDKNKHCKKVLVPGGRHMDFYDNDKFISPAIQDIVTFFKQNGL</sequence>
<dbReference type="PANTHER" id="PTHR47751:SF1">
    <property type="entry name" value="SUPERFAMILY HYDROLASE, PUTATIVE (AFU_ORTHOLOGUE AFUA_2G16580)-RELATED"/>
    <property type="match status" value="1"/>
</dbReference>
<protein>
    <submittedName>
        <fullName evidence="3">X-Pro dipeptidyl-peptidase protein</fullName>
    </submittedName>
</protein>
<dbReference type="AlphaFoldDB" id="A0A9P4JDT5"/>
<dbReference type="GO" id="GO:0016787">
    <property type="term" value="F:hydrolase activity"/>
    <property type="evidence" value="ECO:0007669"/>
    <property type="project" value="InterPro"/>
</dbReference>
<evidence type="ECO:0000313" key="4">
    <source>
        <dbReference type="Proteomes" id="UP000799439"/>
    </source>
</evidence>
<dbReference type="OrthoDB" id="2498029at2759"/>
<organism evidence="3 4">
    <name type="scientific">Myriangium duriaei CBS 260.36</name>
    <dbReference type="NCBI Taxonomy" id="1168546"/>
    <lineage>
        <taxon>Eukaryota</taxon>
        <taxon>Fungi</taxon>
        <taxon>Dikarya</taxon>
        <taxon>Ascomycota</taxon>
        <taxon>Pezizomycotina</taxon>
        <taxon>Dothideomycetes</taxon>
        <taxon>Dothideomycetidae</taxon>
        <taxon>Myriangiales</taxon>
        <taxon>Myriangiaceae</taxon>
        <taxon>Myriangium</taxon>
    </lineage>
</organism>
<dbReference type="Pfam" id="PF01738">
    <property type="entry name" value="DLH"/>
    <property type="match status" value="1"/>
</dbReference>
<feature type="domain" description="Dienelactone hydrolase" evidence="2">
    <location>
        <begin position="25"/>
        <end position="141"/>
    </location>
</feature>
<evidence type="ECO:0000256" key="1">
    <source>
        <dbReference type="ARBA" id="ARBA00029464"/>
    </source>
</evidence>
<keyword evidence="4" id="KW-1185">Reference proteome</keyword>
<proteinExistence type="inferred from homology"/>
<evidence type="ECO:0000259" key="2">
    <source>
        <dbReference type="Pfam" id="PF01738"/>
    </source>
</evidence>
<comment type="similarity">
    <text evidence="1">Belongs to the polyketide transferase af380 family.</text>
</comment>
<comment type="caution">
    <text evidence="3">The sequence shown here is derived from an EMBL/GenBank/DDBJ whole genome shotgun (WGS) entry which is preliminary data.</text>
</comment>
<accession>A0A9P4JDT5</accession>